<evidence type="ECO:0000313" key="1">
    <source>
        <dbReference type="EMBL" id="HIW05851.1"/>
    </source>
</evidence>
<gene>
    <name evidence="1" type="ORF">H9889_00775</name>
</gene>
<organism evidence="1 2">
    <name type="scientific">Candidatus Ignatzschineria merdigallinarum</name>
    <dbReference type="NCBI Taxonomy" id="2838621"/>
    <lineage>
        <taxon>Bacteria</taxon>
        <taxon>Pseudomonadati</taxon>
        <taxon>Pseudomonadota</taxon>
        <taxon>Gammaproteobacteria</taxon>
        <taxon>Cardiobacteriales</taxon>
        <taxon>Ignatzschineriaceae</taxon>
        <taxon>Ignatzschineria</taxon>
    </lineage>
</organism>
<proteinExistence type="predicted"/>
<accession>A0A9D1TT58</accession>
<name>A0A9D1TT58_9GAMM</name>
<dbReference type="Proteomes" id="UP000823934">
    <property type="component" value="Unassembled WGS sequence"/>
</dbReference>
<protein>
    <submittedName>
        <fullName evidence="1">Molecular chaperone DnaJ</fullName>
    </submittedName>
</protein>
<reference evidence="1" key="1">
    <citation type="journal article" date="2021" name="PeerJ">
        <title>Extensive microbial diversity within the chicken gut microbiome revealed by metagenomics and culture.</title>
        <authorList>
            <person name="Gilroy R."/>
            <person name="Ravi A."/>
            <person name="Getino M."/>
            <person name="Pursley I."/>
            <person name="Horton D.L."/>
            <person name="Alikhan N.F."/>
            <person name="Baker D."/>
            <person name="Gharbi K."/>
            <person name="Hall N."/>
            <person name="Watson M."/>
            <person name="Adriaenssens E.M."/>
            <person name="Foster-Nyarko E."/>
            <person name="Jarju S."/>
            <person name="Secka A."/>
            <person name="Antonio M."/>
            <person name="Oren A."/>
            <person name="Chaudhuri R.R."/>
            <person name="La Ragione R."/>
            <person name="Hildebrand F."/>
            <person name="Pallen M.J."/>
        </authorList>
    </citation>
    <scope>NUCLEOTIDE SEQUENCE</scope>
    <source>
        <strain evidence="1">CHK160-9182</strain>
    </source>
</reference>
<dbReference type="EMBL" id="DXHP01000016">
    <property type="protein sequence ID" value="HIW05851.1"/>
    <property type="molecule type" value="Genomic_DNA"/>
</dbReference>
<evidence type="ECO:0000313" key="2">
    <source>
        <dbReference type="Proteomes" id="UP000823934"/>
    </source>
</evidence>
<dbReference type="AlphaFoldDB" id="A0A9D1TT58"/>
<comment type="caution">
    <text evidence="1">The sequence shown here is derived from an EMBL/GenBank/DDBJ whole genome shotgun (WGS) entry which is preliminary data.</text>
</comment>
<reference evidence="1" key="2">
    <citation type="submission" date="2021-04" db="EMBL/GenBank/DDBJ databases">
        <authorList>
            <person name="Gilroy R."/>
        </authorList>
    </citation>
    <scope>NUCLEOTIDE SEQUENCE</scope>
    <source>
        <strain evidence="1">CHK160-9182</strain>
    </source>
</reference>
<dbReference type="Gene3D" id="2.60.260.20">
    <property type="entry name" value="Urease metallochaperone UreE, N-terminal domain"/>
    <property type="match status" value="1"/>
</dbReference>
<sequence length="65" mass="7351">KGVKPVRGGMQGDLYCSIKVETPVKLSTEQKEMLRKFGETLGENHAPKQNGWLDKAKRFFEDLGK</sequence>
<feature type="non-terminal residue" evidence="1">
    <location>
        <position position="1"/>
    </location>
</feature>